<reference evidence="1" key="1">
    <citation type="journal article" date="2021" name="Proc. Natl. Acad. Sci. U.S.A.">
        <title>A Catalog of Tens of Thousands of Viruses from Human Metagenomes Reveals Hidden Associations with Chronic Diseases.</title>
        <authorList>
            <person name="Tisza M.J."/>
            <person name="Buck C.B."/>
        </authorList>
    </citation>
    <scope>NUCLEOTIDE SEQUENCE</scope>
    <source>
        <strain evidence="1">Ctrvp54</strain>
    </source>
</reference>
<dbReference type="EMBL" id="BK015354">
    <property type="protein sequence ID" value="DAE02870.1"/>
    <property type="molecule type" value="Genomic_DNA"/>
</dbReference>
<sequence length="68" mass="7627">MQNRDCSTCVHDLGGGRDHCRINLTFECEAGGGYEAWEPYDDGVAAHEDEVDGQERPRVTLEDLMEVK</sequence>
<protein>
    <submittedName>
        <fullName evidence="1">Uncharacterized protein</fullName>
    </submittedName>
</protein>
<accession>A0A8S5P702</accession>
<organism evidence="1">
    <name type="scientific">Siphoviridae sp. ctrvp54</name>
    <dbReference type="NCBI Taxonomy" id="2825690"/>
    <lineage>
        <taxon>Viruses</taxon>
        <taxon>Duplodnaviria</taxon>
        <taxon>Heunggongvirae</taxon>
        <taxon>Uroviricota</taxon>
        <taxon>Caudoviricetes</taxon>
    </lineage>
</organism>
<evidence type="ECO:0000313" key="1">
    <source>
        <dbReference type="EMBL" id="DAE02870.1"/>
    </source>
</evidence>
<name>A0A8S5P702_9CAUD</name>
<proteinExistence type="predicted"/>